<dbReference type="InterPro" id="IPR048636">
    <property type="entry name" value="Csf1_N"/>
</dbReference>
<reference evidence="5 6" key="1">
    <citation type="submission" date="2023-09" db="EMBL/GenBank/DDBJ databases">
        <title>Pangenome analysis of Batrachochytrium dendrobatidis and related Chytrids.</title>
        <authorList>
            <person name="Yacoub M.N."/>
            <person name="Stajich J.E."/>
            <person name="James T.Y."/>
        </authorList>
    </citation>
    <scope>NUCLEOTIDE SEQUENCE [LARGE SCALE GENOMIC DNA]</scope>
    <source>
        <strain evidence="5 6">JEL0888</strain>
    </source>
</reference>
<comment type="caution">
    <text evidence="5">The sequence shown here is derived from an EMBL/GenBank/DDBJ whole genome shotgun (WGS) entry which is preliminary data.</text>
</comment>
<keyword evidence="6" id="KW-1185">Reference proteome</keyword>
<keyword evidence="5" id="KW-0675">Receptor</keyword>
<dbReference type="PANTHER" id="PTHR32085">
    <property type="entry name" value="PROTEIN CSF1"/>
    <property type="match status" value="1"/>
</dbReference>
<feature type="region of interest" description="Disordered" evidence="1">
    <location>
        <begin position="3085"/>
        <end position="3127"/>
    </location>
</feature>
<keyword evidence="2" id="KW-0812">Transmembrane</keyword>
<dbReference type="InterPro" id="IPR029636">
    <property type="entry name" value="Csf1"/>
</dbReference>
<feature type="region of interest" description="Disordered" evidence="1">
    <location>
        <begin position="1050"/>
        <end position="1072"/>
    </location>
</feature>
<dbReference type="Proteomes" id="UP001527925">
    <property type="component" value="Unassembled WGS sequence"/>
</dbReference>
<dbReference type="Pfam" id="PF25038">
    <property type="entry name" value="Csf1_C"/>
    <property type="match status" value="1"/>
</dbReference>
<feature type="domain" description="Csf1 C-terminal region" evidence="4">
    <location>
        <begin position="2532"/>
        <end position="2765"/>
    </location>
</feature>
<organism evidence="5 6">
    <name type="scientific">Polyrhizophydium stewartii</name>
    <dbReference type="NCBI Taxonomy" id="2732419"/>
    <lineage>
        <taxon>Eukaryota</taxon>
        <taxon>Fungi</taxon>
        <taxon>Fungi incertae sedis</taxon>
        <taxon>Chytridiomycota</taxon>
        <taxon>Chytridiomycota incertae sedis</taxon>
        <taxon>Chytridiomycetes</taxon>
        <taxon>Rhizophydiales</taxon>
        <taxon>Rhizophydiales incertae sedis</taxon>
        <taxon>Polyrhizophydium</taxon>
    </lineage>
</organism>
<dbReference type="Pfam" id="PF21678">
    <property type="entry name" value="Csf1_N"/>
    <property type="match status" value="1"/>
</dbReference>
<dbReference type="EMBL" id="JADGIZ020000002">
    <property type="protein sequence ID" value="KAL2919686.1"/>
    <property type="molecule type" value="Genomic_DNA"/>
</dbReference>
<feature type="region of interest" description="Disordered" evidence="1">
    <location>
        <begin position="2663"/>
        <end position="2694"/>
    </location>
</feature>
<protein>
    <submittedName>
        <fullName evidence="5">Macrophage colony-stimulating factor 1 receptor</fullName>
    </submittedName>
</protein>
<proteinExistence type="predicted"/>
<evidence type="ECO:0000256" key="1">
    <source>
        <dbReference type="SAM" id="MobiDB-lite"/>
    </source>
</evidence>
<evidence type="ECO:0000259" key="4">
    <source>
        <dbReference type="Pfam" id="PF25038"/>
    </source>
</evidence>
<dbReference type="PANTHER" id="PTHR32085:SF3">
    <property type="entry name" value="PROTEIN CSF1"/>
    <property type="match status" value="1"/>
</dbReference>
<dbReference type="InterPro" id="IPR056779">
    <property type="entry name" value="Csf1_C"/>
</dbReference>
<evidence type="ECO:0000259" key="3">
    <source>
        <dbReference type="Pfam" id="PF21678"/>
    </source>
</evidence>
<feature type="transmembrane region" description="Helical" evidence="2">
    <location>
        <begin position="20"/>
        <end position="44"/>
    </location>
</feature>
<evidence type="ECO:0000313" key="5">
    <source>
        <dbReference type="EMBL" id="KAL2919686.1"/>
    </source>
</evidence>
<evidence type="ECO:0000313" key="6">
    <source>
        <dbReference type="Proteomes" id="UP001527925"/>
    </source>
</evidence>
<evidence type="ECO:0000256" key="2">
    <source>
        <dbReference type="SAM" id="Phobius"/>
    </source>
</evidence>
<keyword evidence="2" id="KW-0472">Membrane</keyword>
<feature type="compositionally biased region" description="Low complexity" evidence="1">
    <location>
        <begin position="3116"/>
        <end position="3126"/>
    </location>
</feature>
<accession>A0ABR4NJI3</accession>
<gene>
    <name evidence="5" type="primary">CSF1</name>
    <name evidence="5" type="ORF">HK105_200600</name>
</gene>
<feature type="region of interest" description="Disordered" evidence="1">
    <location>
        <begin position="3224"/>
        <end position="3243"/>
    </location>
</feature>
<keyword evidence="2" id="KW-1133">Transmembrane helix</keyword>
<feature type="compositionally biased region" description="Low complexity" evidence="1">
    <location>
        <begin position="3085"/>
        <end position="3108"/>
    </location>
</feature>
<sequence length="3243" mass="356221">MSTPFYSLLPFGDFDSSSPIIRLWTFVVYSLLIVLVALFFLFYLSRTATKLLAWVLCLYTWRRFGIWVDLGAVSFAPLSGKLFFKALRVYSENFSITVIRGHLTFKYWRAYRPQRHRNIERSDSDPLFSDPDSHLKVHVDGVECFVFNRTSAYTLLEKILHGSLDKQADDVPRKGGSSAAAEQVRVLSEPSNKPLFRWPFEIVGTTGAIIVGNPDLPSIMTITYKDLVGTYTNEEPSITSLKDIVRLRLTNAKTTIRLNVDYKEPTLNYAARLRVRAESTRWTHWLSSLLFPTPELDTSIPLAGLYPWQGLQRFRDAVDSNAPSKFEYAQVAQVIECKQLDIVYSSAQTNGVTVSRSCNFELTDSKINYGPWTQRQRNILQTFFSPPAYRDRPTPTGVPPQTATSFEVMVFFAGASVLRIPTREPSKDKEFLESEASEAALRGGKAGETRPYGWIEITFNPGSSLSMSIPLLPTNGGFETRFGFDFVNAVVKTSVNFKEFILAKKISLVISLASPLTWNGLRDWRFLWTLSDCDVYLLREHITLVMDVVKDLNSQPPPGLAYFSPSIYTIDFDFQNLKIWFNINPMNVIRNHNDAHENDYVILTSQRGHLGVNISFERFEPEFRTVGISGQLLDLVLSSSFSDKNKLKTFLKSPFNRMITTPTVIIDATYTYCKVAPGARDTLSLQLEARHCVLASLQTCVREADAQTQLEHGNLNAHGHVVPTVMSLLRNYFGDASRILTPEAYQLGKLPKPASMEGRNPFELHLQLFVRGLSANLPCSLYGASDSISGRTNNLQLDLHSKVDGQDIHLACSPIALTWQNTSITIRDLQLHIQRFTTPPPASALLLGSWHVSIGQIVGDFEPRFATKLASAAQSFVVNMNDVHPTVRDFVNSRTDARSASSLELTIRHVELCLRLEGVLTRLVMPHGVFAHTDNCVFIKGDMARLLNIPLLVISSLQLPDLSKQTRGRHDYAAEVFRLETAVLVDNKRADDNAAEAARDQYDFIKAGDQVTGGRLHELLKLAAREQLAAPGKPPSFFLRMPLYFQSAMSEPSFEGGSDGEQPNPADLLSRAPPSMADISYADHLAIYDVEGAISAALAHGATTGLDSGHIRLVKHPDTPPLVMPTPNQGMQPEGARQRVNPGENHLRLHFQRNTSIVLTPLSLKAVIQALQSFISEQPTDLADEFGHVLDSLDSRHRASQKPQPEFAFLNVLSIFFSTISVRLISSIPNGRRTTCIADLVLQSFSGFAKMKGGEFVPGQVELRLGSVDAAMRIKEMPQFDRFQIQGLPPSTWQPGDVWHSVSEPISAFISIKTIALTFEVGTGPRNIMSVERVVVNAVAASIDAVLMQVQLWRGFLEKLRADAQGVIQRPTNILHEALPVIAILQETGGLAAPMPPQKVAALGLARSDDDVGMLLLYLRLSWDSARVSSKFAAARSRASQISALGGLGVLCDNMLKKWGYITRNEYPLWFLRVLDPVAFAAPPKTSQPLFSNESRLVTLIGSTEFSIFDESGESNAVRISQISMQPRIKSVALFQGQGEALPLSVLELTVVASVDSVEMCIFPKFIAFVLASFKDWRRRTDLVDAPQQVLPEATANRARSPEAISLAVPDTQRMLSFSALLQVNRAVATIQERNVEARIQFQGIAASMQSGHNSLELTSPIPHGLGFLLFSSVRSAELQLSERVAISGTVHTEVIFALLITGARVNVGRSRKPADDMTAAVVVDNVTVHIPRSLIRIQMFFEKLKAEDIPRYSSALREASMSTSVSPQVSPVGTESQFFVAQQRILDVLVKKVAVETGLLTNFRFSYELEDATVSVLHQAFSPTNSCLRYMYRLRKQLVRFLSTLALADFGAQGPQRDGPPLVSPQHQGEVPLPTSFSTGSIVYSRSGGIVPWDAFYNGSIVLESIDAAMSIDIVDQLLTTYSVLAGELNEVVRVFSFHSDQRRRLRRAELSNRSAAPEPAKGAFKYAIKLTVKDISISADSPANSVVIASSLLNGFVTNNAPDSSKSRLLWSLVADGLSLSLMQRSPTGFPQTLASVFIDLSLQNWRDVATNQGVQVVEDVHDITFRKIHALMQPAAIGKIVEVVVFWQSAMRQRNLARQEELNEIRTGTRVLLESLKINTSDGAEQPTTASLLARPMQLTVNSLSVLLPIIDDFDLQRDWKKAKPTDHADAVLLHLRSAIIMRDGRDAQAQISQLSVMFISRFNPTNERDFDPESHFSQNKAVLPLVRVNMTQSSQDNISRFKVQSSIEGFSVELDATISEKIASLSKIYHKGRQTIYASFPPGAEHDARRLQFLGKTVGRLESAIIKDASGSFGGIANATVGVGDGAGSGSSRRASFGPGMGAYAGRRASLELRQAREAPPPSAIEVDALFEFASGSITVRTIPHELRSQSSHQSPLSPTSDIDPDRLLIPGLTLSVNGGTTLGEAAALDPRVPKRLHVELAIHPSDNILNPSIIEFFEDMAATIRRQRYESGDQDSAARKNAAHRQAAHAPKPLHAFINSQVADGLESAARDQWKAGYTGSVNYERMCVTLLLRLSQTRVNLSCQPYAKVVCALQLEKAGMLFSFTPRGRLADDHRYLSCTASIQNLRGSLRHIFSSEDCIRGEIPSISFSANMDQTTGRGFAVLSTFSVPHISAHVNMRQLQDLFLFTHLWFKRGAGEPANKPNESPPRPGQQAGDTKHAPAATKHPMHQDSLSVALVMDKIDVVVEMGPSIGRASLSLKNLNSGMDLVWLGLLPTSRTGHLSVGAVLLAAEGRLAGSATLNTIRGFVHSTDPQDSESGTLGTSASLSVERVDAGFQYQNERILILEMLAPAAVLKDTWLESQLSLDVTVLIDSIRFVVSRHAAPRCLQLFRRITASIRDKAMTAKMQLANSSARFVDSEKQLMVTISVPPRRVFQLPHFEGVVKCAISIKCASCFGTTARNNFRDTDCAQISLSNFELSLTEIPAFLEKLDEATTISFDRIAIKKSSLKPVSQSEERMWSTTQWLTFLSASAGSDVLKFPKLAMHLDSESDLIKNRAEYSFRTDFGGRIYVALNIGHYRFLLDLVKSYEKAVSTLDADAEADGGPALPLAASIPAQLPESSASSLSSSPRPSSPSPSAASAGMGGAGSGAASAPLSPAATRGPSLGPRALSIVRVLPRPKPVLVRTGELVFEPQLKVTGDATPTELVESLGLHKEDIPRMVYTFVTVGVSDFLHQGVGRFYKACAIRASEEGFISPLEDIGSDAEGPADSIHAGPS</sequence>
<feature type="domain" description="Csf1 N-terminal" evidence="3">
    <location>
        <begin position="38"/>
        <end position="614"/>
    </location>
</feature>
<name>A0ABR4NJI3_9FUNG</name>